<dbReference type="SUPFAM" id="SSF55729">
    <property type="entry name" value="Acyl-CoA N-acyltransferases (Nat)"/>
    <property type="match status" value="1"/>
</dbReference>
<gene>
    <name evidence="2" type="ORF">C0Q88_06865</name>
</gene>
<dbReference type="InterPro" id="IPR000182">
    <property type="entry name" value="GNAT_dom"/>
</dbReference>
<dbReference type="OrthoDB" id="5295305at2"/>
<dbReference type="Proteomes" id="UP000234456">
    <property type="component" value="Unassembled WGS sequence"/>
</dbReference>
<accession>A0A2N4TXI8</accession>
<organism evidence="2 3">
    <name type="scientific">Ralstonia pickettii</name>
    <name type="common">Burkholderia pickettii</name>
    <dbReference type="NCBI Taxonomy" id="329"/>
    <lineage>
        <taxon>Bacteria</taxon>
        <taxon>Pseudomonadati</taxon>
        <taxon>Pseudomonadota</taxon>
        <taxon>Betaproteobacteria</taxon>
        <taxon>Burkholderiales</taxon>
        <taxon>Burkholderiaceae</taxon>
        <taxon>Ralstonia</taxon>
    </lineage>
</organism>
<evidence type="ECO:0000313" key="2">
    <source>
        <dbReference type="EMBL" id="PLC44398.1"/>
    </source>
</evidence>
<dbReference type="EMBL" id="PKQE01000001">
    <property type="protein sequence ID" value="PLC44398.1"/>
    <property type="molecule type" value="Genomic_DNA"/>
</dbReference>
<protein>
    <submittedName>
        <fullName evidence="2">GNAT family N-acetyltransferase</fullName>
    </submittedName>
</protein>
<keyword evidence="2" id="KW-0808">Transferase</keyword>
<dbReference type="GO" id="GO:0016747">
    <property type="term" value="F:acyltransferase activity, transferring groups other than amino-acyl groups"/>
    <property type="evidence" value="ECO:0007669"/>
    <property type="project" value="InterPro"/>
</dbReference>
<dbReference type="RefSeq" id="WP_102064836.1">
    <property type="nucleotide sequence ID" value="NZ_PKQE01000001.1"/>
</dbReference>
<evidence type="ECO:0000313" key="3">
    <source>
        <dbReference type="Proteomes" id="UP000234456"/>
    </source>
</evidence>
<dbReference type="AlphaFoldDB" id="A0A2N4TXI8"/>
<sequence length="202" mass="23156">MPRLIEPVTLSGQHAWLEPLGPEHQDEVRAAAADGELWKLWYTSVPSPDKTGEWLAIALDMRERLGAMPFVVREMRDGQPGKVVGATRLFNVDEANHRLEIGHTWYAKSVQRTAVNTECKLLLLTHAFETLRCIAVEFRTHWMNHQSRAAIARLGAKQDGVLRNHQRMPDGSFRDTVVFSIIESEWLTVKRHLQYKLEQPRA</sequence>
<reference evidence="2 3" key="1">
    <citation type="submission" date="2017-12" db="EMBL/GenBank/DDBJ databases">
        <title>Draft genome sequence of Ralstonia pickettii 52.</title>
        <authorList>
            <person name="Zheng B."/>
        </authorList>
    </citation>
    <scope>NUCLEOTIDE SEQUENCE [LARGE SCALE GENOMIC DNA]</scope>
    <source>
        <strain evidence="2 3">52</strain>
    </source>
</reference>
<dbReference type="PANTHER" id="PTHR43610:SF1">
    <property type="entry name" value="N-ACETYLTRANSFERASE DOMAIN-CONTAINING PROTEIN"/>
    <property type="match status" value="1"/>
</dbReference>
<feature type="domain" description="N-acetyltransferase" evidence="1">
    <location>
        <begin position="16"/>
        <end position="157"/>
    </location>
</feature>
<comment type="caution">
    <text evidence="2">The sequence shown here is derived from an EMBL/GenBank/DDBJ whole genome shotgun (WGS) entry which is preliminary data.</text>
</comment>
<evidence type="ECO:0000259" key="1">
    <source>
        <dbReference type="Pfam" id="PF13302"/>
    </source>
</evidence>
<proteinExistence type="predicted"/>
<dbReference type="InterPro" id="IPR016181">
    <property type="entry name" value="Acyl_CoA_acyltransferase"/>
</dbReference>
<dbReference type="Gene3D" id="3.40.630.30">
    <property type="match status" value="1"/>
</dbReference>
<dbReference type="PANTHER" id="PTHR43610">
    <property type="entry name" value="BLL6696 PROTEIN"/>
    <property type="match status" value="1"/>
</dbReference>
<name>A0A2N4TXI8_RALPI</name>
<dbReference type="Pfam" id="PF13302">
    <property type="entry name" value="Acetyltransf_3"/>
    <property type="match status" value="1"/>
</dbReference>